<dbReference type="AlphaFoldDB" id="A0A914CX47"/>
<keyword evidence="3" id="KW-0789">Thiol protease inhibitor</keyword>
<evidence type="ECO:0000256" key="4">
    <source>
        <dbReference type="SAM" id="SignalP"/>
    </source>
</evidence>
<feature type="chain" id="PRO_5036825441" evidence="4">
    <location>
        <begin position="18"/>
        <end position="144"/>
    </location>
</feature>
<keyword evidence="4" id="KW-0732">Signal</keyword>
<organism evidence="6 7">
    <name type="scientific">Acrobeloides nanus</name>
    <dbReference type="NCBI Taxonomy" id="290746"/>
    <lineage>
        <taxon>Eukaryota</taxon>
        <taxon>Metazoa</taxon>
        <taxon>Ecdysozoa</taxon>
        <taxon>Nematoda</taxon>
        <taxon>Chromadorea</taxon>
        <taxon>Rhabditida</taxon>
        <taxon>Tylenchina</taxon>
        <taxon>Cephalobomorpha</taxon>
        <taxon>Cephaloboidea</taxon>
        <taxon>Cephalobidae</taxon>
        <taxon>Acrobeloides</taxon>
    </lineage>
</organism>
<dbReference type="CDD" id="cd00042">
    <property type="entry name" value="CY"/>
    <property type="match status" value="1"/>
</dbReference>
<protein>
    <submittedName>
        <fullName evidence="7">Cystatin domain-containing protein</fullName>
    </submittedName>
</protein>
<feature type="domain" description="Cystatin" evidence="5">
    <location>
        <begin position="26"/>
        <end position="137"/>
    </location>
</feature>
<evidence type="ECO:0000256" key="1">
    <source>
        <dbReference type="ARBA" id="ARBA00009403"/>
    </source>
</evidence>
<dbReference type="Proteomes" id="UP000887540">
    <property type="component" value="Unplaced"/>
</dbReference>
<dbReference type="Pfam" id="PF00031">
    <property type="entry name" value="Cystatin"/>
    <property type="match status" value="1"/>
</dbReference>
<dbReference type="GO" id="GO:0031982">
    <property type="term" value="C:vesicle"/>
    <property type="evidence" value="ECO:0007669"/>
    <property type="project" value="TreeGrafter"/>
</dbReference>
<dbReference type="SUPFAM" id="SSF54403">
    <property type="entry name" value="Cystatin/monellin"/>
    <property type="match status" value="1"/>
</dbReference>
<reference evidence="7" key="1">
    <citation type="submission" date="2022-11" db="UniProtKB">
        <authorList>
            <consortium name="WormBaseParasite"/>
        </authorList>
    </citation>
    <scope>IDENTIFICATION</scope>
</reference>
<dbReference type="WBParaSite" id="ACRNAN_scaffold15392.g15834.t1">
    <property type="protein sequence ID" value="ACRNAN_scaffold15392.g15834.t1"/>
    <property type="gene ID" value="ACRNAN_scaffold15392.g15834"/>
</dbReference>
<sequence length="144" mass="15661">MLIVTIFLLSILHIGYSDVTVNSNQGCDGCPSPVDPNSSEIKEMINRAMTNLNAISNSTNYLIPIQVTNVTSQVVAGSLTKITIQVGESTCSKTEVSAAELNTANCKISSESAPETYIVNVWQKPWENFEQITFDENPTVDTTN</sequence>
<evidence type="ECO:0000259" key="5">
    <source>
        <dbReference type="SMART" id="SM00043"/>
    </source>
</evidence>
<dbReference type="GO" id="GO:0005615">
    <property type="term" value="C:extracellular space"/>
    <property type="evidence" value="ECO:0007669"/>
    <property type="project" value="TreeGrafter"/>
</dbReference>
<dbReference type="GO" id="GO:0005737">
    <property type="term" value="C:cytoplasm"/>
    <property type="evidence" value="ECO:0007669"/>
    <property type="project" value="TreeGrafter"/>
</dbReference>
<accession>A0A914CX47</accession>
<dbReference type="InterPro" id="IPR000010">
    <property type="entry name" value="Cystatin_dom"/>
</dbReference>
<evidence type="ECO:0000256" key="2">
    <source>
        <dbReference type="ARBA" id="ARBA00022690"/>
    </source>
</evidence>
<dbReference type="PANTHER" id="PTHR46186">
    <property type="entry name" value="CYSTATIN"/>
    <property type="match status" value="1"/>
</dbReference>
<evidence type="ECO:0000313" key="6">
    <source>
        <dbReference type="Proteomes" id="UP000887540"/>
    </source>
</evidence>
<proteinExistence type="inferred from homology"/>
<keyword evidence="2" id="KW-0646">Protease inhibitor</keyword>
<dbReference type="GO" id="GO:0004869">
    <property type="term" value="F:cysteine-type endopeptidase inhibitor activity"/>
    <property type="evidence" value="ECO:0007669"/>
    <property type="project" value="UniProtKB-KW"/>
</dbReference>
<name>A0A914CX47_9BILA</name>
<evidence type="ECO:0000313" key="7">
    <source>
        <dbReference type="WBParaSite" id="ACRNAN_scaffold15392.g15834.t1"/>
    </source>
</evidence>
<comment type="similarity">
    <text evidence="1">Belongs to the cystatin family.</text>
</comment>
<dbReference type="InterPro" id="IPR046350">
    <property type="entry name" value="Cystatin_sf"/>
</dbReference>
<dbReference type="PANTHER" id="PTHR46186:SF2">
    <property type="entry name" value="CYSTATIN"/>
    <property type="match status" value="1"/>
</dbReference>
<dbReference type="SMART" id="SM00043">
    <property type="entry name" value="CY"/>
    <property type="match status" value="1"/>
</dbReference>
<feature type="signal peptide" evidence="4">
    <location>
        <begin position="1"/>
        <end position="17"/>
    </location>
</feature>
<dbReference type="Gene3D" id="3.10.450.10">
    <property type="match status" value="1"/>
</dbReference>
<keyword evidence="6" id="KW-1185">Reference proteome</keyword>
<evidence type="ECO:0000256" key="3">
    <source>
        <dbReference type="ARBA" id="ARBA00022704"/>
    </source>
</evidence>